<feature type="transmembrane region" description="Helical" evidence="6">
    <location>
        <begin position="102"/>
        <end position="129"/>
    </location>
</feature>
<reference evidence="8" key="1">
    <citation type="submission" date="2019-04" db="EMBL/GenBank/DDBJ databases">
        <title>Evolution of Biomass-Degrading Anaerobic Consortia Revealed by Metagenomics.</title>
        <authorList>
            <person name="Peng X."/>
        </authorList>
    </citation>
    <scope>NUCLEOTIDE SEQUENCE</scope>
    <source>
        <strain evidence="8">SIG66</strain>
    </source>
</reference>
<evidence type="ECO:0000259" key="7">
    <source>
        <dbReference type="Pfam" id="PF00482"/>
    </source>
</evidence>
<evidence type="ECO:0000256" key="4">
    <source>
        <dbReference type="ARBA" id="ARBA00022989"/>
    </source>
</evidence>
<evidence type="ECO:0000256" key="2">
    <source>
        <dbReference type="ARBA" id="ARBA00022475"/>
    </source>
</evidence>
<name>A0A928HDL8_9BACT</name>
<dbReference type="InterPro" id="IPR018076">
    <property type="entry name" value="T2SS_GspF_dom"/>
</dbReference>
<dbReference type="PANTHER" id="PTHR35007:SF2">
    <property type="entry name" value="PILUS ASSEMBLE PROTEIN"/>
    <property type="match status" value="1"/>
</dbReference>
<gene>
    <name evidence="8" type="ORF">E7027_00205</name>
</gene>
<feature type="transmembrane region" description="Helical" evidence="6">
    <location>
        <begin position="12"/>
        <end position="30"/>
    </location>
</feature>
<dbReference type="Pfam" id="PF00482">
    <property type="entry name" value="T2SSF"/>
    <property type="match status" value="1"/>
</dbReference>
<evidence type="ECO:0000313" key="9">
    <source>
        <dbReference type="Proteomes" id="UP000725649"/>
    </source>
</evidence>
<dbReference type="AlphaFoldDB" id="A0A928HDL8"/>
<sequence length="296" mass="33139">MNSLAFTLGLNLLLSIGIFAVFVAVFGLLAPKDKKEEIVDVAVRRFKSTSSFARLKPEEKIMDRLAVFCLQNFHLEKSLEEIHMQLGSPDNPQPVDILYTKIIASLAIPAAIMLLFQSIWPVLLVPLCFNVPDVLLKSKIQQRQAEILGNFSTTVDLAALIIESGLDYLTAFERIIKIAKEKTILEEELEKTINEIKLGYSRREALERFSARTGVQEVRSLVGLIIQSDELGTSLVDLLRNFSSDLRSRRLSRAEKLAAQASTKMLFPMFMFIFPTIFILILAPMIMGLVSGGMGF</sequence>
<keyword evidence="2" id="KW-1003">Cell membrane</keyword>
<feature type="domain" description="Type II secretion system protein GspF" evidence="7">
    <location>
        <begin position="157"/>
        <end position="282"/>
    </location>
</feature>
<evidence type="ECO:0000256" key="5">
    <source>
        <dbReference type="ARBA" id="ARBA00023136"/>
    </source>
</evidence>
<dbReference type="PANTHER" id="PTHR35007">
    <property type="entry name" value="INTEGRAL MEMBRANE PROTEIN-RELATED"/>
    <property type="match status" value="1"/>
</dbReference>
<keyword evidence="3 6" id="KW-0812">Transmembrane</keyword>
<keyword evidence="4 6" id="KW-1133">Transmembrane helix</keyword>
<dbReference type="GO" id="GO:0005886">
    <property type="term" value="C:plasma membrane"/>
    <property type="evidence" value="ECO:0007669"/>
    <property type="project" value="UniProtKB-SubCell"/>
</dbReference>
<evidence type="ECO:0000256" key="3">
    <source>
        <dbReference type="ARBA" id="ARBA00022692"/>
    </source>
</evidence>
<evidence type="ECO:0000313" key="8">
    <source>
        <dbReference type="EMBL" id="MBE6420564.1"/>
    </source>
</evidence>
<evidence type="ECO:0000256" key="6">
    <source>
        <dbReference type="SAM" id="Phobius"/>
    </source>
</evidence>
<dbReference type="Proteomes" id="UP000725649">
    <property type="component" value="Unassembled WGS sequence"/>
</dbReference>
<protein>
    <submittedName>
        <fullName evidence="8">Type II secretion system F family protein</fullName>
    </submittedName>
</protein>
<comment type="subcellular location">
    <subcellularLocation>
        <location evidence="1">Cell membrane</location>
        <topology evidence="1">Multi-pass membrane protein</topology>
    </subcellularLocation>
</comment>
<comment type="caution">
    <text evidence="8">The sequence shown here is derived from an EMBL/GenBank/DDBJ whole genome shotgun (WGS) entry which is preliminary data.</text>
</comment>
<evidence type="ECO:0000256" key="1">
    <source>
        <dbReference type="ARBA" id="ARBA00004651"/>
    </source>
</evidence>
<keyword evidence="5 6" id="KW-0472">Membrane</keyword>
<accession>A0A928HDL8</accession>
<dbReference type="EMBL" id="SUVG01000001">
    <property type="protein sequence ID" value="MBE6420564.1"/>
    <property type="molecule type" value="Genomic_DNA"/>
</dbReference>
<proteinExistence type="predicted"/>
<feature type="transmembrane region" description="Helical" evidence="6">
    <location>
        <begin position="266"/>
        <end position="290"/>
    </location>
</feature>
<organism evidence="8 9">
    <name type="scientific">Candidatus Avelusimicrobium gallicola</name>
    <dbReference type="NCBI Taxonomy" id="2562704"/>
    <lineage>
        <taxon>Bacteria</taxon>
        <taxon>Pseudomonadati</taxon>
        <taxon>Elusimicrobiota</taxon>
        <taxon>Elusimicrobia</taxon>
        <taxon>Elusimicrobiales</taxon>
        <taxon>Elusimicrobiaceae</taxon>
        <taxon>Candidatus Avelusimicrobium</taxon>
    </lineage>
</organism>